<dbReference type="OrthoDB" id="2962993at2759"/>
<evidence type="ECO:0000256" key="1">
    <source>
        <dbReference type="ARBA" id="ARBA00004141"/>
    </source>
</evidence>
<keyword evidence="5 7" id="KW-0472">Membrane</keyword>
<feature type="transmembrane region" description="Helical" evidence="7">
    <location>
        <begin position="261"/>
        <end position="282"/>
    </location>
</feature>
<evidence type="ECO:0000256" key="3">
    <source>
        <dbReference type="ARBA" id="ARBA00022692"/>
    </source>
</evidence>
<dbReference type="Gene3D" id="1.20.1250.20">
    <property type="entry name" value="MFS general substrate transporter like domains"/>
    <property type="match status" value="2"/>
</dbReference>
<name>A0A364KRQ9_TALAM</name>
<comment type="subcellular location">
    <subcellularLocation>
        <location evidence="1">Membrane</location>
        <topology evidence="1">Multi-pass membrane protein</topology>
    </subcellularLocation>
</comment>
<evidence type="ECO:0000256" key="6">
    <source>
        <dbReference type="SAM" id="MobiDB-lite"/>
    </source>
</evidence>
<keyword evidence="9" id="KW-1185">Reference proteome</keyword>
<evidence type="ECO:0000256" key="7">
    <source>
        <dbReference type="SAM" id="Phobius"/>
    </source>
</evidence>
<sequence length="434" mass="48382">MADNQKTEDLESNNLATTPTYETKKQPAQDLSNEDLSIQSPSDLVNVQLDSAKEKKLLAALDLHFVPIIMFAYLTCFLDRGNIGNVKVAGMPEDIGASNAQYSTAVSIFYATYVTFETPLAMLMKKITPRNLLCGLCVVWSLTTIFTGFVTSVGGLWVYIIEGIFSIIVAVWIWFGLPNDPTNAYFLTPEQKWMMQVRNEQSRHYLGPEKFTWDQFWIEVRDPKLYFSAATQFCQDILLYGFSTFLPAILKSSGYDTLRSNALTVPVYIWGVISFTLLAWWADRITRFAPFILGANAVSMIGYILLLAVKTNNAVRYFATYLCVVACYLGPGLNLAWLNVNVAPHHRRAAAVGLQQTIGNTAGIVAGQVYRTSPYVLGNSFSLGAVCLAQLLVVGHTLYIRREIALKESIAEGKVEDKRNVTTGDGAVDYKYFY</sequence>
<dbReference type="InterPro" id="IPR036259">
    <property type="entry name" value="MFS_trans_sf"/>
</dbReference>
<dbReference type="SUPFAM" id="SSF103473">
    <property type="entry name" value="MFS general substrate transporter"/>
    <property type="match status" value="1"/>
</dbReference>
<organism evidence="8 9">
    <name type="scientific">Talaromyces amestolkiae</name>
    <dbReference type="NCBI Taxonomy" id="1196081"/>
    <lineage>
        <taxon>Eukaryota</taxon>
        <taxon>Fungi</taxon>
        <taxon>Dikarya</taxon>
        <taxon>Ascomycota</taxon>
        <taxon>Pezizomycotina</taxon>
        <taxon>Eurotiomycetes</taxon>
        <taxon>Eurotiomycetidae</taxon>
        <taxon>Eurotiales</taxon>
        <taxon>Trichocomaceae</taxon>
        <taxon>Talaromyces</taxon>
        <taxon>Talaromyces sect. Talaromyces</taxon>
    </lineage>
</organism>
<dbReference type="RefSeq" id="XP_040730755.1">
    <property type="nucleotide sequence ID" value="XM_040874376.1"/>
</dbReference>
<reference evidence="8 9" key="1">
    <citation type="journal article" date="2017" name="Biotechnol. Biofuels">
        <title>Differential beta-glucosidase expression as a function of carbon source availability in Talaromyces amestolkiae: a genomic and proteomic approach.</title>
        <authorList>
            <person name="de Eugenio L.I."/>
            <person name="Mendez-Liter J.A."/>
            <person name="Nieto-Dominguez M."/>
            <person name="Alonso L."/>
            <person name="Gil-Munoz J."/>
            <person name="Barriuso J."/>
            <person name="Prieto A."/>
            <person name="Martinez M.J."/>
        </authorList>
    </citation>
    <scope>NUCLEOTIDE SEQUENCE [LARGE SCALE GENOMIC DNA]</scope>
    <source>
        <strain evidence="8 9">CIB</strain>
    </source>
</reference>
<evidence type="ECO:0000256" key="4">
    <source>
        <dbReference type="ARBA" id="ARBA00022989"/>
    </source>
</evidence>
<keyword evidence="4 7" id="KW-1133">Transmembrane helix</keyword>
<keyword evidence="2" id="KW-0813">Transport</keyword>
<dbReference type="Proteomes" id="UP000249363">
    <property type="component" value="Unassembled WGS sequence"/>
</dbReference>
<feature type="compositionally biased region" description="Polar residues" evidence="6">
    <location>
        <begin position="12"/>
        <end position="21"/>
    </location>
</feature>
<evidence type="ECO:0000256" key="2">
    <source>
        <dbReference type="ARBA" id="ARBA00022448"/>
    </source>
</evidence>
<dbReference type="PANTHER" id="PTHR43791:SF24">
    <property type="entry name" value="NICOTINIC ACID PLASMA MEMBRANE TRANSPORTER"/>
    <property type="match status" value="1"/>
</dbReference>
<dbReference type="GO" id="GO:0016020">
    <property type="term" value="C:membrane"/>
    <property type="evidence" value="ECO:0007669"/>
    <property type="project" value="UniProtKB-SubCell"/>
</dbReference>
<feature type="transmembrane region" description="Helical" evidence="7">
    <location>
        <begin position="156"/>
        <end position="177"/>
    </location>
</feature>
<evidence type="ECO:0000256" key="5">
    <source>
        <dbReference type="ARBA" id="ARBA00023136"/>
    </source>
</evidence>
<gene>
    <name evidence="8" type="ORF">BHQ10_002250</name>
</gene>
<comment type="caution">
    <text evidence="8">The sequence shown here is derived from an EMBL/GenBank/DDBJ whole genome shotgun (WGS) entry which is preliminary data.</text>
</comment>
<dbReference type="GeneID" id="63791467"/>
<dbReference type="EMBL" id="MIKG01000003">
    <property type="protein sequence ID" value="RAO66238.1"/>
    <property type="molecule type" value="Genomic_DNA"/>
</dbReference>
<protein>
    <recommendedName>
        <fullName evidence="10">Major facilitator superfamily (MFS) profile domain-containing protein</fullName>
    </recommendedName>
</protein>
<dbReference type="PANTHER" id="PTHR43791">
    <property type="entry name" value="PERMEASE-RELATED"/>
    <property type="match status" value="1"/>
</dbReference>
<keyword evidence="3 7" id="KW-0812">Transmembrane</keyword>
<feature type="region of interest" description="Disordered" evidence="6">
    <location>
        <begin position="1"/>
        <end position="35"/>
    </location>
</feature>
<evidence type="ECO:0000313" key="8">
    <source>
        <dbReference type="EMBL" id="RAO66238.1"/>
    </source>
</evidence>
<dbReference type="AlphaFoldDB" id="A0A364KRQ9"/>
<dbReference type="InterPro" id="IPR011701">
    <property type="entry name" value="MFS"/>
</dbReference>
<accession>A0A364KRQ9</accession>
<proteinExistence type="predicted"/>
<feature type="transmembrane region" description="Helical" evidence="7">
    <location>
        <begin position="288"/>
        <end position="306"/>
    </location>
</feature>
<feature type="transmembrane region" description="Helical" evidence="7">
    <location>
        <begin position="318"/>
        <end position="338"/>
    </location>
</feature>
<evidence type="ECO:0000313" key="9">
    <source>
        <dbReference type="Proteomes" id="UP000249363"/>
    </source>
</evidence>
<evidence type="ECO:0008006" key="10">
    <source>
        <dbReference type="Google" id="ProtNLM"/>
    </source>
</evidence>
<dbReference type="GO" id="GO:0022857">
    <property type="term" value="F:transmembrane transporter activity"/>
    <property type="evidence" value="ECO:0007669"/>
    <property type="project" value="InterPro"/>
</dbReference>
<feature type="transmembrane region" description="Helical" evidence="7">
    <location>
        <begin position="132"/>
        <end position="150"/>
    </location>
</feature>
<dbReference type="Pfam" id="PF07690">
    <property type="entry name" value="MFS_1"/>
    <property type="match status" value="1"/>
</dbReference>